<proteinExistence type="predicted"/>
<dbReference type="VEuPathDB" id="FungiDB:VP01_3507g4"/>
<keyword evidence="2" id="KW-1185">Reference proteome</keyword>
<name>A0A0L6UVL8_9BASI</name>
<dbReference type="Proteomes" id="UP000037035">
    <property type="component" value="Unassembled WGS sequence"/>
</dbReference>
<gene>
    <name evidence="1" type="ORF">VP01_3507g4</name>
</gene>
<comment type="caution">
    <text evidence="1">The sequence shown here is derived from an EMBL/GenBank/DDBJ whole genome shotgun (WGS) entry which is preliminary data.</text>
</comment>
<sequence length="93" mass="10421">MADNKGGTSKANIPKLDDTKFLHWLMHMKAHLCHKGLFKYITEVTVALVGAAAKAVNKKHAKTVDILMKFMSKMAFEASLLLKTRRNHTRSAI</sequence>
<protein>
    <submittedName>
        <fullName evidence="1">Uncharacterized protein</fullName>
    </submittedName>
</protein>
<evidence type="ECO:0000313" key="2">
    <source>
        <dbReference type="Proteomes" id="UP000037035"/>
    </source>
</evidence>
<accession>A0A0L6UVL8</accession>
<evidence type="ECO:0000313" key="1">
    <source>
        <dbReference type="EMBL" id="KNZ52596.1"/>
    </source>
</evidence>
<organism evidence="1 2">
    <name type="scientific">Puccinia sorghi</name>
    <dbReference type="NCBI Taxonomy" id="27349"/>
    <lineage>
        <taxon>Eukaryota</taxon>
        <taxon>Fungi</taxon>
        <taxon>Dikarya</taxon>
        <taxon>Basidiomycota</taxon>
        <taxon>Pucciniomycotina</taxon>
        <taxon>Pucciniomycetes</taxon>
        <taxon>Pucciniales</taxon>
        <taxon>Pucciniaceae</taxon>
        <taxon>Puccinia</taxon>
    </lineage>
</organism>
<dbReference type="EMBL" id="LAVV01008510">
    <property type="protein sequence ID" value="KNZ52596.1"/>
    <property type="molecule type" value="Genomic_DNA"/>
</dbReference>
<reference evidence="1 2" key="1">
    <citation type="submission" date="2015-08" db="EMBL/GenBank/DDBJ databases">
        <title>Next Generation Sequencing and Analysis of the Genome of Puccinia sorghi L Schw, the Causal Agent of Maize Common Rust.</title>
        <authorList>
            <person name="Rochi L."/>
            <person name="Burguener G."/>
            <person name="Darino M."/>
            <person name="Turjanski A."/>
            <person name="Kreff E."/>
            <person name="Dieguez M.J."/>
            <person name="Sacco F."/>
        </authorList>
    </citation>
    <scope>NUCLEOTIDE SEQUENCE [LARGE SCALE GENOMIC DNA]</scope>
    <source>
        <strain evidence="1 2">RO10H11247</strain>
    </source>
</reference>
<dbReference type="OrthoDB" id="2516436at2759"/>
<dbReference type="AlphaFoldDB" id="A0A0L6UVL8"/>